<evidence type="ECO:0000313" key="1">
    <source>
        <dbReference type="EMBL" id="MFC7198781.1"/>
    </source>
</evidence>
<comment type="caution">
    <text evidence="1">The sequence shown here is derived from an EMBL/GenBank/DDBJ whole genome shotgun (WGS) entry which is preliminary data.</text>
</comment>
<keyword evidence="2" id="KW-1185">Reference proteome</keyword>
<dbReference type="Pfam" id="PF10025">
    <property type="entry name" value="DUF2267"/>
    <property type="match status" value="1"/>
</dbReference>
<sequence length="126" mass="14389">MSTEIVEHAREYDAFESDEDAEETVLAVLETFAERLSEGEAEDLAELLPEKYAEELRMPAPRHPQEYSLAEFLDRVERRADLDYDEREEKAAAAATAIADAVHGEELDRAREQLPEEYDRLFAAEA</sequence>
<gene>
    <name evidence="1" type="ORF">ACFQJ9_04990</name>
</gene>
<name>A0ABD5Z0S6_9EURY</name>
<dbReference type="InterPro" id="IPR018727">
    <property type="entry name" value="DUF2267"/>
</dbReference>
<dbReference type="AlphaFoldDB" id="A0ABD5Z0S6"/>
<reference evidence="1 2" key="1">
    <citation type="journal article" date="2019" name="Int. J. Syst. Evol. Microbiol.">
        <title>The Global Catalogue of Microorganisms (GCM) 10K type strain sequencing project: providing services to taxonomists for standard genome sequencing and annotation.</title>
        <authorList>
            <consortium name="The Broad Institute Genomics Platform"/>
            <consortium name="The Broad Institute Genome Sequencing Center for Infectious Disease"/>
            <person name="Wu L."/>
            <person name="Ma J."/>
        </authorList>
    </citation>
    <scope>NUCLEOTIDE SEQUENCE [LARGE SCALE GENOMIC DNA]</scope>
    <source>
        <strain evidence="1 2">XZGYJ-43</strain>
    </source>
</reference>
<dbReference type="EMBL" id="JBHTAR010000011">
    <property type="protein sequence ID" value="MFC7198781.1"/>
    <property type="molecule type" value="Genomic_DNA"/>
</dbReference>
<evidence type="ECO:0000313" key="2">
    <source>
        <dbReference type="Proteomes" id="UP001596447"/>
    </source>
</evidence>
<organism evidence="1 2">
    <name type="scientific">Halospeciosus flavus</name>
    <dbReference type="NCBI Taxonomy" id="3032283"/>
    <lineage>
        <taxon>Archaea</taxon>
        <taxon>Methanobacteriati</taxon>
        <taxon>Methanobacteriota</taxon>
        <taxon>Stenosarchaea group</taxon>
        <taxon>Halobacteria</taxon>
        <taxon>Halobacteriales</taxon>
        <taxon>Halobacteriaceae</taxon>
        <taxon>Halospeciosus</taxon>
    </lineage>
</organism>
<dbReference type="InterPro" id="IPR038282">
    <property type="entry name" value="DUF2267_sf"/>
</dbReference>
<protein>
    <submittedName>
        <fullName evidence="1">DUF2267 domain-containing protein</fullName>
    </submittedName>
</protein>
<dbReference type="Proteomes" id="UP001596447">
    <property type="component" value="Unassembled WGS sequence"/>
</dbReference>
<dbReference type="Gene3D" id="1.10.490.110">
    <property type="entry name" value="Uncharacterized conserved protein DUF2267"/>
    <property type="match status" value="1"/>
</dbReference>
<dbReference type="RefSeq" id="WP_279528739.1">
    <property type="nucleotide sequence ID" value="NZ_CP122312.1"/>
</dbReference>
<accession>A0ABD5Z0S6</accession>
<proteinExistence type="predicted"/>